<comment type="caution">
    <text evidence="1">The sequence shown here is derived from an EMBL/GenBank/DDBJ whole genome shotgun (WGS) entry which is preliminary data.</text>
</comment>
<organism evidence="1 2">
    <name type="scientific">Portunus trituberculatus</name>
    <name type="common">Swimming crab</name>
    <name type="synonym">Neptunus trituberculatus</name>
    <dbReference type="NCBI Taxonomy" id="210409"/>
    <lineage>
        <taxon>Eukaryota</taxon>
        <taxon>Metazoa</taxon>
        <taxon>Ecdysozoa</taxon>
        <taxon>Arthropoda</taxon>
        <taxon>Crustacea</taxon>
        <taxon>Multicrustacea</taxon>
        <taxon>Malacostraca</taxon>
        <taxon>Eumalacostraca</taxon>
        <taxon>Eucarida</taxon>
        <taxon>Decapoda</taxon>
        <taxon>Pleocyemata</taxon>
        <taxon>Brachyura</taxon>
        <taxon>Eubrachyura</taxon>
        <taxon>Portunoidea</taxon>
        <taxon>Portunidae</taxon>
        <taxon>Portuninae</taxon>
        <taxon>Portunus</taxon>
    </lineage>
</organism>
<reference evidence="1 2" key="1">
    <citation type="submission" date="2019-05" db="EMBL/GenBank/DDBJ databases">
        <title>Another draft genome of Portunus trituberculatus and its Hox gene families provides insights of decapod evolution.</title>
        <authorList>
            <person name="Jeong J.-H."/>
            <person name="Song I."/>
            <person name="Kim S."/>
            <person name="Choi T."/>
            <person name="Kim D."/>
            <person name="Ryu S."/>
            <person name="Kim W."/>
        </authorList>
    </citation>
    <scope>NUCLEOTIDE SEQUENCE [LARGE SCALE GENOMIC DNA]</scope>
    <source>
        <tissue evidence="1">Muscle</tissue>
    </source>
</reference>
<dbReference type="AlphaFoldDB" id="A0A5B7EYQ9"/>
<keyword evidence="2" id="KW-1185">Reference proteome</keyword>
<sequence>MKVEEQEAPCSGVEAEVVVSGLTDTQINGRICSFTWHEQLAAALTQPSSHPFRRHTPSQAVAPLILTKEKNYFVHITGYQDSQKKRRLIGYQTNVQTKQRNV</sequence>
<name>A0A5B7EYQ9_PORTR</name>
<accession>A0A5B7EYQ9</accession>
<dbReference type="EMBL" id="VSRR010003947">
    <property type="protein sequence ID" value="MPC38003.1"/>
    <property type="molecule type" value="Genomic_DNA"/>
</dbReference>
<protein>
    <submittedName>
        <fullName evidence="1">Uncharacterized protein</fullName>
    </submittedName>
</protein>
<evidence type="ECO:0000313" key="1">
    <source>
        <dbReference type="EMBL" id="MPC38003.1"/>
    </source>
</evidence>
<dbReference type="Proteomes" id="UP000324222">
    <property type="component" value="Unassembled WGS sequence"/>
</dbReference>
<gene>
    <name evidence="1" type="ORF">E2C01_031501</name>
</gene>
<proteinExistence type="predicted"/>
<evidence type="ECO:0000313" key="2">
    <source>
        <dbReference type="Proteomes" id="UP000324222"/>
    </source>
</evidence>